<dbReference type="EMBL" id="JAGGKX010000029">
    <property type="protein sequence ID" value="MBP1971581.1"/>
    <property type="molecule type" value="Genomic_DNA"/>
</dbReference>
<evidence type="ECO:0000313" key="2">
    <source>
        <dbReference type="Proteomes" id="UP001519345"/>
    </source>
</evidence>
<evidence type="ECO:0008006" key="3">
    <source>
        <dbReference type="Google" id="ProtNLM"/>
    </source>
</evidence>
<proteinExistence type="predicted"/>
<reference evidence="1 2" key="1">
    <citation type="submission" date="2021-03" db="EMBL/GenBank/DDBJ databases">
        <title>Genomic Encyclopedia of Type Strains, Phase IV (KMG-IV): sequencing the most valuable type-strain genomes for metagenomic binning, comparative biology and taxonomic classification.</title>
        <authorList>
            <person name="Goeker M."/>
        </authorList>
    </citation>
    <scope>NUCLEOTIDE SEQUENCE [LARGE SCALE GENOMIC DNA]</scope>
    <source>
        <strain evidence="1 2">DSM 25609</strain>
    </source>
</reference>
<dbReference type="InterPro" id="IPR016177">
    <property type="entry name" value="DNA-bd_dom_sf"/>
</dbReference>
<accession>A0ABS4IKX5</accession>
<name>A0ABS4IKX5_9BACI</name>
<sequence length="293" mass="33958">MSRTKDLTGMKFNRLTVVNFSHSNKFKKKVWDCVCDCGNHAQAVSSQLTNGYTKSCGCLQKEKARKSIRNIIPKENFIDLAGEKFNRLTVVSFVGEEGTHRLWRCKCECGNERTIREYAFKNGRTKSCGCYNRQRSSEYNTKHGQSYKNKKFTPEYQAWANMVKRCTNHNATGYEYWGGRGITICDRWELFENFFADMGSKPTENHSLDRIDNEKDYSPDNCKWSDKTEQVINRRIPKNNSTGAKGVYWHKTANKYHARIGVNGKTINLGSHRNFEEAVKARVEAEEKYWKSS</sequence>
<organism evidence="1 2">
    <name type="scientific">Virgibacillus natechei</name>
    <dbReference type="NCBI Taxonomy" id="1216297"/>
    <lineage>
        <taxon>Bacteria</taxon>
        <taxon>Bacillati</taxon>
        <taxon>Bacillota</taxon>
        <taxon>Bacilli</taxon>
        <taxon>Bacillales</taxon>
        <taxon>Bacillaceae</taxon>
        <taxon>Virgibacillus</taxon>
    </lineage>
</organism>
<dbReference type="SUPFAM" id="SSF54171">
    <property type="entry name" value="DNA-binding domain"/>
    <property type="match status" value="1"/>
</dbReference>
<keyword evidence="2" id="KW-1185">Reference proteome</keyword>
<gene>
    <name evidence="1" type="ORF">J2Z83_003732</name>
</gene>
<comment type="caution">
    <text evidence="1">The sequence shown here is derived from an EMBL/GenBank/DDBJ whole genome shotgun (WGS) entry which is preliminary data.</text>
</comment>
<dbReference type="Proteomes" id="UP001519345">
    <property type="component" value="Unassembled WGS sequence"/>
</dbReference>
<dbReference type="RefSeq" id="WP_209464608.1">
    <property type="nucleotide sequence ID" value="NZ_CP110224.1"/>
</dbReference>
<evidence type="ECO:0000313" key="1">
    <source>
        <dbReference type="EMBL" id="MBP1971581.1"/>
    </source>
</evidence>
<protein>
    <recommendedName>
        <fullName evidence="3">AP2 domain-containing protein</fullName>
    </recommendedName>
</protein>